<name>A0ABS0DIG6_9NOCA</name>
<dbReference type="RefSeq" id="WP_195005093.1">
    <property type="nucleotide sequence ID" value="NZ_JADLQN010000011.1"/>
</dbReference>
<sequence>MQPFSQVYGHVPMRSVVQSDGMDDDLRRDLWNFTHMLYVRPELQRHGDFSRYLGIWIFTMKCDADHFPGDLMGEYLKKWIKGQEWYRVYDLLQELVDIEDNSDSFNVMLDRNLAGYRLLEKRVVPISDEHELDEIKAALATPVDPVKQHLRQAIQHLSDREEPDYPNSIKESISATESFLATITGKKKPLGEALKELKQMQKASGRFEHPALLDGWSKMYGWSSDEHGIRHGGTEVPAEYITQALARYVLITCSAFINLLIAEQAAGHFPRPAT</sequence>
<dbReference type="InterPro" id="IPR049503">
    <property type="entry name" value="AbiJ_NTD4"/>
</dbReference>
<gene>
    <name evidence="2" type="ORF">IU449_27530</name>
</gene>
<dbReference type="EMBL" id="JADLQN010000011">
    <property type="protein sequence ID" value="MBF6358253.1"/>
    <property type="molecule type" value="Genomic_DNA"/>
</dbReference>
<dbReference type="Proteomes" id="UP000707731">
    <property type="component" value="Unassembled WGS sequence"/>
</dbReference>
<keyword evidence="3" id="KW-1185">Reference proteome</keyword>
<proteinExistence type="predicted"/>
<organism evidence="2 3">
    <name type="scientific">Nocardia higoensis</name>
    <dbReference type="NCBI Taxonomy" id="228599"/>
    <lineage>
        <taxon>Bacteria</taxon>
        <taxon>Bacillati</taxon>
        <taxon>Actinomycetota</taxon>
        <taxon>Actinomycetes</taxon>
        <taxon>Mycobacteriales</taxon>
        <taxon>Nocardiaceae</taxon>
        <taxon>Nocardia</taxon>
    </lineage>
</organism>
<dbReference type="Pfam" id="PF18863">
    <property type="entry name" value="AbiJ_NTD4"/>
    <property type="match status" value="1"/>
</dbReference>
<comment type="caution">
    <text evidence="2">The sequence shown here is derived from an EMBL/GenBank/DDBJ whole genome shotgun (WGS) entry which is preliminary data.</text>
</comment>
<evidence type="ECO:0000313" key="2">
    <source>
        <dbReference type="EMBL" id="MBF6358253.1"/>
    </source>
</evidence>
<evidence type="ECO:0000259" key="1">
    <source>
        <dbReference type="Pfam" id="PF18863"/>
    </source>
</evidence>
<protein>
    <recommendedName>
        <fullName evidence="1">HEPN AbiJ-N-terminal domain-containing protein</fullName>
    </recommendedName>
</protein>
<feature type="domain" description="HEPN AbiJ-N-terminal" evidence="1">
    <location>
        <begin position="3"/>
        <end position="140"/>
    </location>
</feature>
<evidence type="ECO:0000313" key="3">
    <source>
        <dbReference type="Proteomes" id="UP000707731"/>
    </source>
</evidence>
<reference evidence="2 3" key="1">
    <citation type="submission" date="2020-10" db="EMBL/GenBank/DDBJ databases">
        <title>Identification of Nocardia species via Next-generation sequencing and recognition of intraspecies genetic diversity.</title>
        <authorList>
            <person name="Li P."/>
            <person name="Li P."/>
            <person name="Lu B."/>
        </authorList>
    </citation>
    <scope>NUCLEOTIDE SEQUENCE [LARGE SCALE GENOMIC DNA]</scope>
    <source>
        <strain evidence="2 3">BJ06-0143</strain>
    </source>
</reference>
<accession>A0ABS0DIG6</accession>